<evidence type="ECO:0000313" key="2">
    <source>
        <dbReference type="Proteomes" id="UP000092462"/>
    </source>
</evidence>
<name>A0A1B0DPE7_PHLPP</name>
<proteinExistence type="predicted"/>
<organism evidence="1 2">
    <name type="scientific">Phlebotomus papatasi</name>
    <name type="common">Sandfly</name>
    <dbReference type="NCBI Taxonomy" id="29031"/>
    <lineage>
        <taxon>Eukaryota</taxon>
        <taxon>Metazoa</taxon>
        <taxon>Ecdysozoa</taxon>
        <taxon>Arthropoda</taxon>
        <taxon>Hexapoda</taxon>
        <taxon>Insecta</taxon>
        <taxon>Pterygota</taxon>
        <taxon>Neoptera</taxon>
        <taxon>Endopterygota</taxon>
        <taxon>Diptera</taxon>
        <taxon>Nematocera</taxon>
        <taxon>Psychodoidea</taxon>
        <taxon>Psychodidae</taxon>
        <taxon>Phlebotomus</taxon>
        <taxon>Phlebotomus</taxon>
    </lineage>
</organism>
<dbReference type="InterPro" id="IPR031734">
    <property type="entry name" value="MBF2"/>
</dbReference>
<dbReference type="AlphaFoldDB" id="A0A1B0DPE7"/>
<dbReference type="RefSeq" id="XP_055701161.1">
    <property type="nucleotide sequence ID" value="XM_055845186.1"/>
</dbReference>
<sequence length="161" mass="18110">MKVFVIFLVIFAVTKASLFDSNFLTDDDDAPDSKVNFLSVNNLADFVAENPEAELEMMHMYSDYRGQINYVLGARQRGDRLVGTASNGQRWPRPQNVDIEIKYPTKGRGALVTYVSLNITQSTNLGRAYVTKGGIHQRNITIVVEAYSTTFVHYICNIFGM</sequence>
<accession>A0A1B0DPE7</accession>
<protein>
    <recommendedName>
        <fullName evidence="3">Transcription activator mbf2</fullName>
    </recommendedName>
</protein>
<keyword evidence="2" id="KW-1185">Reference proteome</keyword>
<dbReference type="VEuPathDB" id="VectorBase:PPAPM1_005824"/>
<reference evidence="1" key="1">
    <citation type="submission" date="2022-08" db="UniProtKB">
        <authorList>
            <consortium name="EnsemblMetazoa"/>
        </authorList>
    </citation>
    <scope>IDENTIFICATION</scope>
    <source>
        <strain evidence="1">Israel</strain>
    </source>
</reference>
<dbReference type="Proteomes" id="UP000092462">
    <property type="component" value="Unassembled WGS sequence"/>
</dbReference>
<dbReference type="GeneID" id="129800646"/>
<evidence type="ECO:0008006" key="3">
    <source>
        <dbReference type="Google" id="ProtNLM"/>
    </source>
</evidence>
<dbReference type="OrthoDB" id="8192785at2759"/>
<dbReference type="VEuPathDB" id="VectorBase:PPAI010383"/>
<dbReference type="KEGG" id="ppap:129800646"/>
<evidence type="ECO:0000313" key="1">
    <source>
        <dbReference type="EnsemblMetazoa" id="PPAI010383-PA"/>
    </source>
</evidence>
<dbReference type="EMBL" id="AJVK01008043">
    <property type="status" value="NOT_ANNOTATED_CDS"/>
    <property type="molecule type" value="Genomic_DNA"/>
</dbReference>
<dbReference type="EnsemblMetazoa" id="PPAI010383-RA">
    <property type="protein sequence ID" value="PPAI010383-PA"/>
    <property type="gene ID" value="PPAI010383"/>
</dbReference>
<dbReference type="Pfam" id="PF15868">
    <property type="entry name" value="MBF2"/>
    <property type="match status" value="1"/>
</dbReference>